<dbReference type="Pfam" id="PF13306">
    <property type="entry name" value="LRR_5"/>
    <property type="match status" value="1"/>
</dbReference>
<protein>
    <submittedName>
        <fullName evidence="1">Uncharacterized protein</fullName>
    </submittedName>
</protein>
<reference evidence="1" key="1">
    <citation type="submission" date="2023-08" db="EMBL/GenBank/DDBJ databases">
        <authorList>
            <person name="Audoor S."/>
            <person name="Bilcke G."/>
        </authorList>
    </citation>
    <scope>NUCLEOTIDE SEQUENCE</scope>
</reference>
<dbReference type="Gene3D" id="3.80.10.10">
    <property type="entry name" value="Ribonuclease Inhibitor"/>
    <property type="match status" value="2"/>
</dbReference>
<gene>
    <name evidence="1" type="ORF">CYCCA115_LOCUS21294</name>
</gene>
<dbReference type="AlphaFoldDB" id="A0AAD2G7I1"/>
<proteinExistence type="predicted"/>
<comment type="caution">
    <text evidence="1">The sequence shown here is derived from an EMBL/GenBank/DDBJ whole genome shotgun (WGS) entry which is preliminary data.</text>
</comment>
<name>A0AAD2G7I1_9STRA</name>
<dbReference type="SUPFAM" id="SSF52058">
    <property type="entry name" value="L domain-like"/>
    <property type="match status" value="1"/>
</dbReference>
<dbReference type="PANTHER" id="PTHR45661:SF3">
    <property type="entry name" value="IG-LIKE DOMAIN-CONTAINING PROTEIN"/>
    <property type="match status" value="1"/>
</dbReference>
<sequence length="500" mass="56187">MSSFELDYIGQNVSEVSKNVVEIKVDSDTEDIRERAFEECRHLRSIVFSADSCVEAIGFHAFFGCESLRGINIPCSVNFIGHGAFGDCRSLVAVDLPGGLQDIMKETFYFCESLETIKIPSSVVRIGQQAFEGCISLESVKFLSTMGLCKIGSWAFSDCSSLRRFDMPSTVRMIENETFRRCTGLEVLNLPEGALREIHSLAFWRCESLTCVKIPSCVETIGLLAFMNCTSLLSVEMARKGQLAVVEDRVFEGCTSLLNLWLPKTEVQSFSHCTALQSLLSDQNGMQMTNTLASRFDSFPIHGAAYFDGFEFGLKDFLLVLDESDSTADAADCLGMNVFHILALATKQDVVVFEFLSQKIPTELLNECDKNGCTPMDYLCTNLSADTAAVIEFVIRSTISGNIPYLGLSPWREVMERHVRSFRNVGRREKHSAFRRLRSKYDWYARKEALSLLELAVWKARIIQVETDYVDGPIRRDERRINCGADIVILQVISYLQPIE</sequence>
<evidence type="ECO:0000313" key="1">
    <source>
        <dbReference type="EMBL" id="CAJ1965701.1"/>
    </source>
</evidence>
<evidence type="ECO:0000313" key="2">
    <source>
        <dbReference type="Proteomes" id="UP001295423"/>
    </source>
</evidence>
<dbReference type="PANTHER" id="PTHR45661">
    <property type="entry name" value="SURFACE ANTIGEN"/>
    <property type="match status" value="1"/>
</dbReference>
<dbReference type="EMBL" id="CAKOGP040002214">
    <property type="protein sequence ID" value="CAJ1965701.1"/>
    <property type="molecule type" value="Genomic_DNA"/>
</dbReference>
<dbReference type="Proteomes" id="UP001295423">
    <property type="component" value="Unassembled WGS sequence"/>
</dbReference>
<accession>A0AAD2G7I1</accession>
<organism evidence="1 2">
    <name type="scientific">Cylindrotheca closterium</name>
    <dbReference type="NCBI Taxonomy" id="2856"/>
    <lineage>
        <taxon>Eukaryota</taxon>
        <taxon>Sar</taxon>
        <taxon>Stramenopiles</taxon>
        <taxon>Ochrophyta</taxon>
        <taxon>Bacillariophyta</taxon>
        <taxon>Bacillariophyceae</taxon>
        <taxon>Bacillariophycidae</taxon>
        <taxon>Bacillariales</taxon>
        <taxon>Bacillariaceae</taxon>
        <taxon>Cylindrotheca</taxon>
    </lineage>
</organism>
<dbReference type="InterPro" id="IPR053139">
    <property type="entry name" value="Surface_bspA-like"/>
</dbReference>
<dbReference type="InterPro" id="IPR026906">
    <property type="entry name" value="LRR_5"/>
</dbReference>
<dbReference type="InterPro" id="IPR032675">
    <property type="entry name" value="LRR_dom_sf"/>
</dbReference>
<keyword evidence="2" id="KW-1185">Reference proteome</keyword>